<reference evidence="2" key="1">
    <citation type="submission" date="2022-11" db="EMBL/GenBank/DDBJ databases">
        <title>Dyadobacter pollutisoli sp. nov., isolated from plastic dumped soil.</title>
        <authorList>
            <person name="Kim J.M."/>
            <person name="Kim K.R."/>
            <person name="Lee J.K."/>
            <person name="Hao L."/>
            <person name="Jeon C.O."/>
        </authorList>
    </citation>
    <scope>NUCLEOTIDE SEQUENCE</scope>
    <source>
        <strain evidence="2">U1</strain>
    </source>
</reference>
<dbReference type="Pfam" id="PF10988">
    <property type="entry name" value="DUF2807"/>
    <property type="match status" value="1"/>
</dbReference>
<dbReference type="Proteomes" id="UP001164653">
    <property type="component" value="Chromosome"/>
</dbReference>
<accession>A0A9E8SLW9</accession>
<gene>
    <name evidence="2" type="ORF">ON006_31290</name>
</gene>
<dbReference type="InterPro" id="IPR021255">
    <property type="entry name" value="DUF2807"/>
</dbReference>
<proteinExistence type="predicted"/>
<dbReference type="RefSeq" id="WP_244821938.1">
    <property type="nucleotide sequence ID" value="NZ_CP112998.1"/>
</dbReference>
<sequence>MKHFIFSVFAGLSLLTISESCVYVNSDDDIPPRGESTRTYDFKNFDELEMGSAFRVNVVEGAAFAVSATGELNDLDDLEVFVQDGKLVARYNNSWKSHRKAMDIDITMPDIAGVDFSGAVSASIEGFENLPELEFELSGASKCDFEGSVRNLKLDLSGASRLDLFGDGKFMDGELSGASQLNAFDWAAEESDLDVSGASDARVWVSRLLDVDASGASSVRYKGSPVVEKKVSGGSTVRPE</sequence>
<evidence type="ECO:0000313" key="3">
    <source>
        <dbReference type="Proteomes" id="UP001164653"/>
    </source>
</evidence>
<name>A0A9E8SLW9_9BACT</name>
<dbReference type="KEGG" id="dpf:ON006_31290"/>
<dbReference type="EMBL" id="CP112998">
    <property type="protein sequence ID" value="WAC12196.1"/>
    <property type="molecule type" value="Genomic_DNA"/>
</dbReference>
<organism evidence="2 3">
    <name type="scientific">Dyadobacter pollutisoli</name>
    <dbReference type="NCBI Taxonomy" id="2910158"/>
    <lineage>
        <taxon>Bacteria</taxon>
        <taxon>Pseudomonadati</taxon>
        <taxon>Bacteroidota</taxon>
        <taxon>Cytophagia</taxon>
        <taxon>Cytophagales</taxon>
        <taxon>Spirosomataceae</taxon>
        <taxon>Dyadobacter</taxon>
    </lineage>
</organism>
<keyword evidence="3" id="KW-1185">Reference proteome</keyword>
<feature type="domain" description="Putative auto-transporter adhesin head GIN" evidence="1">
    <location>
        <begin position="44"/>
        <end position="225"/>
    </location>
</feature>
<dbReference type="AlphaFoldDB" id="A0A9E8SLW9"/>
<evidence type="ECO:0000259" key="1">
    <source>
        <dbReference type="Pfam" id="PF10988"/>
    </source>
</evidence>
<dbReference type="Gene3D" id="2.160.20.120">
    <property type="match status" value="1"/>
</dbReference>
<evidence type="ECO:0000313" key="2">
    <source>
        <dbReference type="EMBL" id="WAC12196.1"/>
    </source>
</evidence>
<protein>
    <submittedName>
        <fullName evidence="2">DUF2807 domain-containing protein</fullName>
    </submittedName>
</protein>